<gene>
    <name evidence="1" type="ORF">ACFQGB_05355</name>
</gene>
<dbReference type="Proteomes" id="UP001596395">
    <property type="component" value="Unassembled WGS sequence"/>
</dbReference>
<protein>
    <recommendedName>
        <fullName evidence="3">SipW-cognate class signal peptide</fullName>
    </recommendedName>
</protein>
<reference evidence="1 2" key="1">
    <citation type="journal article" date="2019" name="Int. J. Syst. Evol. Microbiol.">
        <title>The Global Catalogue of Microorganisms (GCM) 10K type strain sequencing project: providing services to taxonomists for standard genome sequencing and annotation.</title>
        <authorList>
            <consortium name="The Broad Institute Genomics Platform"/>
            <consortium name="The Broad Institute Genome Sequencing Center for Infectious Disease"/>
            <person name="Wu L."/>
            <person name="Ma J."/>
        </authorList>
    </citation>
    <scope>NUCLEOTIDE SEQUENCE [LARGE SCALE GENOMIC DNA]</scope>
    <source>
        <strain evidence="1 2">GX26</strain>
    </source>
</reference>
<dbReference type="EMBL" id="JBHSXN010000001">
    <property type="protein sequence ID" value="MFC6952282.1"/>
    <property type="molecule type" value="Genomic_DNA"/>
</dbReference>
<sequence>MDFKLMPEINRRQMLKHAGAATSGFALVGSAQGKATQDSLGGVLIKVWPQKESDHAKAEIVEDTLDDFISQLQSADAIGFSAVNKSTKSTFNDGDVTGVEFNDCGPTNESYLDFQGDCYDIYEGDNYQNWDIHVLVSDETSFAGADTGGPFLDFSNGMTSLDRQGLGFAHVGTAGNYPGAKSNSDPVERMKNLSIQEVGHTLVDQRIVDDEDHHLGQIRAPTYPGHGPLEGPVTPMATFYENNESVSPGGCGMAENAADQGECDSLGGEVAWDGTHTQEITNCTIDAIRTTSQQTGYNE</sequence>
<keyword evidence="2" id="KW-1185">Reference proteome</keyword>
<proteinExistence type="predicted"/>
<dbReference type="PROSITE" id="PS51318">
    <property type="entry name" value="TAT"/>
    <property type="match status" value="1"/>
</dbReference>
<organism evidence="1 2">
    <name type="scientific">Halorubellus litoreus</name>
    <dbReference type="NCBI Taxonomy" id="755308"/>
    <lineage>
        <taxon>Archaea</taxon>
        <taxon>Methanobacteriati</taxon>
        <taxon>Methanobacteriota</taxon>
        <taxon>Stenosarchaea group</taxon>
        <taxon>Halobacteria</taxon>
        <taxon>Halobacteriales</taxon>
        <taxon>Halorubellaceae</taxon>
        <taxon>Halorubellus</taxon>
    </lineage>
</organism>
<accession>A0ABD5VA58</accession>
<name>A0ABD5VA58_9EURY</name>
<comment type="caution">
    <text evidence="1">The sequence shown here is derived from an EMBL/GenBank/DDBJ whole genome shotgun (WGS) entry which is preliminary data.</text>
</comment>
<evidence type="ECO:0000313" key="1">
    <source>
        <dbReference type="EMBL" id="MFC6952282.1"/>
    </source>
</evidence>
<dbReference type="RefSeq" id="WP_336349271.1">
    <property type="nucleotide sequence ID" value="NZ_JAZAQL010000001.1"/>
</dbReference>
<dbReference type="AlphaFoldDB" id="A0ABD5VA58"/>
<evidence type="ECO:0008006" key="3">
    <source>
        <dbReference type="Google" id="ProtNLM"/>
    </source>
</evidence>
<evidence type="ECO:0000313" key="2">
    <source>
        <dbReference type="Proteomes" id="UP001596395"/>
    </source>
</evidence>
<dbReference type="InterPro" id="IPR006311">
    <property type="entry name" value="TAT_signal"/>
</dbReference>